<gene>
    <name evidence="1" type="ORF">C7377_0832</name>
</gene>
<comment type="caution">
    <text evidence="1">The sequence shown here is derived from an EMBL/GenBank/DDBJ whole genome shotgun (WGS) entry which is preliminary data.</text>
</comment>
<dbReference type="OrthoDB" id="5372426at2"/>
<sequence length="291" mass="32851">MKNLKILLFAFVMITSCSNSSKKDDDKLKRYDVKSGIVNYRITGSGNMMGSSISEEGTARCVFKDSGATELREEESTTTTVVKIPFAGTKRDVQSSHTLDKLISGKSYSVDFEEQVIYESDDMPMNFIKAFYPNQDAGDFGQKGLEAMGGKKIGTEKVLGYPCDIWELMGVKQWIYKGVPLKIEGNIAGLLTVQEAVSATFDVDISDKDLQLPDYPVKRLSSFIENDDASDDFNEDMEIEQMKEELKKIQKMSFKEWKKTVQGNDPEMRELSDEELKEIYDMSKKAAKFIL</sequence>
<evidence type="ECO:0000313" key="2">
    <source>
        <dbReference type="Proteomes" id="UP000251835"/>
    </source>
</evidence>
<proteinExistence type="predicted"/>
<reference evidence="1 2" key="1">
    <citation type="submission" date="2018-05" db="EMBL/GenBank/DDBJ databases">
        <title>Genomic Encyclopedia of Type Strains, Phase IV (KMG-IV): sequencing the most valuable type-strain genomes for metagenomic binning, comparative biology and taxonomic classification.</title>
        <authorList>
            <person name="Goeker M."/>
        </authorList>
    </citation>
    <scope>NUCLEOTIDE SEQUENCE [LARGE SCALE GENOMIC DNA]</scope>
    <source>
        <strain evidence="1 2">DSM 28579</strain>
    </source>
</reference>
<evidence type="ECO:0000313" key="1">
    <source>
        <dbReference type="EMBL" id="PVX52508.1"/>
    </source>
</evidence>
<keyword evidence="2" id="KW-1185">Reference proteome</keyword>
<accession>A0A7L4URV3</accession>
<dbReference type="EMBL" id="QENZ01000003">
    <property type="protein sequence ID" value="PVX52508.1"/>
    <property type="molecule type" value="Genomic_DNA"/>
</dbReference>
<dbReference type="PROSITE" id="PS51257">
    <property type="entry name" value="PROKAR_LIPOPROTEIN"/>
    <property type="match status" value="1"/>
</dbReference>
<name>A0A7L4URV3_BALHA</name>
<dbReference type="RefSeq" id="WP_116496038.1">
    <property type="nucleotide sequence ID" value="NZ_QENZ01000003.1"/>
</dbReference>
<dbReference type="AlphaFoldDB" id="A0A7L4URV3"/>
<dbReference type="Proteomes" id="UP000251835">
    <property type="component" value="Unassembled WGS sequence"/>
</dbReference>
<organism evidence="1 2">
    <name type="scientific">Balneicella halophila</name>
    <dbReference type="NCBI Taxonomy" id="1537566"/>
    <lineage>
        <taxon>Bacteria</taxon>
        <taxon>Pseudomonadati</taxon>
        <taxon>Bacteroidota</taxon>
        <taxon>Bacteroidia</taxon>
        <taxon>Bacteroidales</taxon>
        <taxon>Balneicellaceae</taxon>
        <taxon>Balneicella</taxon>
    </lineage>
</organism>
<protein>
    <submittedName>
        <fullName evidence="1">Uncharacterized protein</fullName>
    </submittedName>
</protein>